<dbReference type="RefSeq" id="WP_366924388.1">
    <property type="nucleotide sequence ID" value="NZ_CP121694.1"/>
</dbReference>
<dbReference type="InterPro" id="IPR028081">
    <property type="entry name" value="Leu-bd"/>
</dbReference>
<protein>
    <submittedName>
        <fullName evidence="5">ABC transporter substrate-binding protein</fullName>
    </submittedName>
</protein>
<keyword evidence="6" id="KW-1185">Reference proteome</keyword>
<feature type="compositionally biased region" description="Basic and acidic residues" evidence="3">
    <location>
        <begin position="40"/>
        <end position="49"/>
    </location>
</feature>
<accession>A0AAU0UKX7</accession>
<organism evidence="5 6">
    <name type="scientific">Metallumcola ferriviriculae</name>
    <dbReference type="NCBI Taxonomy" id="3039180"/>
    <lineage>
        <taxon>Bacteria</taxon>
        <taxon>Bacillati</taxon>
        <taxon>Bacillota</taxon>
        <taxon>Clostridia</taxon>
        <taxon>Neomoorellales</taxon>
        <taxon>Desulfitibacteraceae</taxon>
        <taxon>Metallumcola</taxon>
    </lineage>
</organism>
<dbReference type="KEGG" id="dbc:MFMK1_001360"/>
<evidence type="ECO:0000256" key="3">
    <source>
        <dbReference type="SAM" id="MobiDB-lite"/>
    </source>
</evidence>
<dbReference type="CDD" id="cd06336">
    <property type="entry name" value="PBP1_ABC_ligand_binding-like"/>
    <property type="match status" value="1"/>
</dbReference>
<dbReference type="Pfam" id="PF13458">
    <property type="entry name" value="Peripla_BP_6"/>
    <property type="match status" value="1"/>
</dbReference>
<sequence>MVKRYGILLLIMLTLVFVVAGCGSKEGAGDKQGTDNTQDQADKTDGTKEVETETLVLGLATTLSGTAADWGNGQVWAAEEAANQVNEHGGIELDGKKYLFDVVAYDNKYTAAEGSKVAQTLVRKDKVNYIVGTVGSAPTLAVQSITEPAKILMLSTAWSSEAKGTGKPYTFTSLNTPLEVCEPMYGWIAKQYPDAKSVAMLNANDATGKDTAKVAKDVWTNLGIEVLVDEYYSRGTTEFSAIVTKIIAANPDIIDLGATPPGDAGLIFKGLKEQGWDGVKLVTAGTSVANLVDAAPEAVEGVYLGLSPDFTSDKASPVQRELEKKYNQETGGHLNAISVSSYDAVQALVEAIKQANSIKSEDLLKVLPNITFESSYGPSGFGGAEQYEIPQQMLLPITITEIQNGVGVEVSRVLPKELEEKLK</sequence>
<dbReference type="SUPFAM" id="SSF53822">
    <property type="entry name" value="Periplasmic binding protein-like I"/>
    <property type="match status" value="1"/>
</dbReference>
<dbReference type="InterPro" id="IPR028082">
    <property type="entry name" value="Peripla_BP_I"/>
</dbReference>
<feature type="domain" description="Leucine-binding protein" evidence="4">
    <location>
        <begin position="57"/>
        <end position="384"/>
    </location>
</feature>
<dbReference type="Gene3D" id="3.40.50.2300">
    <property type="match status" value="2"/>
</dbReference>
<dbReference type="PANTHER" id="PTHR30483:SF6">
    <property type="entry name" value="PERIPLASMIC BINDING PROTEIN OF ABC TRANSPORTER FOR NATURAL AMINO ACIDS"/>
    <property type="match status" value="1"/>
</dbReference>
<proteinExistence type="inferred from homology"/>
<evidence type="ECO:0000256" key="1">
    <source>
        <dbReference type="ARBA" id="ARBA00010062"/>
    </source>
</evidence>
<dbReference type="EMBL" id="CP121694">
    <property type="protein sequence ID" value="WRO21550.1"/>
    <property type="molecule type" value="Genomic_DNA"/>
</dbReference>
<evidence type="ECO:0000313" key="5">
    <source>
        <dbReference type="EMBL" id="WRO21550.1"/>
    </source>
</evidence>
<dbReference type="PROSITE" id="PS51257">
    <property type="entry name" value="PROKAR_LIPOPROTEIN"/>
    <property type="match status" value="1"/>
</dbReference>
<evidence type="ECO:0000313" key="6">
    <source>
        <dbReference type="Proteomes" id="UP001329915"/>
    </source>
</evidence>
<dbReference type="Proteomes" id="UP001329915">
    <property type="component" value="Chromosome"/>
</dbReference>
<dbReference type="PANTHER" id="PTHR30483">
    <property type="entry name" value="LEUCINE-SPECIFIC-BINDING PROTEIN"/>
    <property type="match status" value="1"/>
</dbReference>
<evidence type="ECO:0000259" key="4">
    <source>
        <dbReference type="Pfam" id="PF13458"/>
    </source>
</evidence>
<dbReference type="AlphaFoldDB" id="A0AAU0UKX7"/>
<evidence type="ECO:0000256" key="2">
    <source>
        <dbReference type="ARBA" id="ARBA00022729"/>
    </source>
</evidence>
<gene>
    <name evidence="5" type="ORF">MFMK1_001360</name>
</gene>
<name>A0AAU0UKX7_9FIRM</name>
<reference evidence="5 6" key="1">
    <citation type="submission" date="2023-04" db="EMBL/GenBank/DDBJ databases">
        <authorList>
            <person name="Hsu D."/>
        </authorList>
    </citation>
    <scope>NUCLEOTIDE SEQUENCE [LARGE SCALE GENOMIC DNA]</scope>
    <source>
        <strain evidence="5 6">MK1</strain>
    </source>
</reference>
<comment type="similarity">
    <text evidence="1">Belongs to the leucine-binding protein family.</text>
</comment>
<feature type="region of interest" description="Disordered" evidence="3">
    <location>
        <begin position="27"/>
        <end position="49"/>
    </location>
</feature>
<keyword evidence="2" id="KW-0732">Signal</keyword>
<dbReference type="InterPro" id="IPR051010">
    <property type="entry name" value="BCAA_transport"/>
</dbReference>